<evidence type="ECO:0000256" key="1">
    <source>
        <dbReference type="SAM" id="Phobius"/>
    </source>
</evidence>
<feature type="transmembrane region" description="Helical" evidence="1">
    <location>
        <begin position="76"/>
        <end position="94"/>
    </location>
</feature>
<reference evidence="3" key="2">
    <citation type="journal article" date="2021" name="Appl. Environ. Microbiol.">
        <title>Adaptability of a Caproate-Producing Bacterium Contributes to Its Dominance in an Anaerobic Fermentation System.</title>
        <authorList>
            <person name="Wang H."/>
            <person name="Gu Y."/>
            <person name="Zhou W."/>
            <person name="Zhao D."/>
            <person name="Qiao Z."/>
            <person name="Zheng J."/>
            <person name="Gao J."/>
            <person name="Chen X."/>
            <person name="Ren C."/>
            <person name="Xu Y."/>
        </authorList>
    </citation>
    <scope>NUCLEOTIDE SEQUENCE</scope>
    <source>
        <strain evidence="3">JNU-WLY1368</strain>
    </source>
</reference>
<evidence type="ECO:0000313" key="3">
    <source>
        <dbReference type="EMBL" id="QKO31063.1"/>
    </source>
</evidence>
<keyword evidence="5" id="KW-1185">Reference proteome</keyword>
<evidence type="ECO:0000313" key="5">
    <source>
        <dbReference type="Proteomes" id="UP000509623"/>
    </source>
</evidence>
<dbReference type="Proteomes" id="UP000509623">
    <property type="component" value="Chromosome"/>
</dbReference>
<feature type="transmembrane region" description="Helical" evidence="1">
    <location>
        <begin position="106"/>
        <end position="127"/>
    </location>
</feature>
<evidence type="ECO:0008006" key="6">
    <source>
        <dbReference type="Google" id="ProtNLM"/>
    </source>
</evidence>
<protein>
    <recommendedName>
        <fullName evidence="6">ECF transporter S component</fullName>
    </recommendedName>
</protein>
<keyword evidence="1" id="KW-0812">Transmembrane</keyword>
<feature type="transmembrane region" description="Helical" evidence="1">
    <location>
        <begin position="6"/>
        <end position="29"/>
    </location>
</feature>
<organism evidence="2 4">
    <name type="scientific">Caproicibacterium lactatifermentans</name>
    <dbReference type="NCBI Taxonomy" id="2666138"/>
    <lineage>
        <taxon>Bacteria</taxon>
        <taxon>Bacillati</taxon>
        <taxon>Bacillota</taxon>
        <taxon>Clostridia</taxon>
        <taxon>Eubacteriales</taxon>
        <taxon>Oscillospiraceae</taxon>
        <taxon>Caproicibacterium</taxon>
    </lineage>
</organism>
<feature type="transmembrane region" description="Helical" evidence="1">
    <location>
        <begin position="36"/>
        <end position="56"/>
    </location>
</feature>
<dbReference type="EMBL" id="CP046051">
    <property type="protein sequence ID" value="QKN23866.1"/>
    <property type="molecule type" value="Genomic_DNA"/>
</dbReference>
<dbReference type="Proteomes" id="UP000501316">
    <property type="component" value="Chromosome"/>
</dbReference>
<feature type="transmembrane region" description="Helical" evidence="1">
    <location>
        <begin position="139"/>
        <end position="168"/>
    </location>
</feature>
<keyword evidence="1" id="KW-1133">Transmembrane helix</keyword>
<keyword evidence="1" id="KW-0472">Membrane</keyword>
<reference evidence="4 5" key="1">
    <citation type="submission" date="2019-11" db="EMBL/GenBank/DDBJ databases">
        <authorList>
            <person name="Ren C."/>
            <person name="Wang H."/>
            <person name="Xu Y."/>
        </authorList>
    </citation>
    <scope>NUCLEOTIDE SEQUENCE [LARGE SCALE GENOMIC DNA]</scope>
    <source>
        <strain evidence="5">JNU-WLY1368</strain>
        <strain evidence="2 4">LBM 19010</strain>
    </source>
</reference>
<name>A0A859DQ90_9FIRM</name>
<gene>
    <name evidence="2" type="ORF">GJQ69_04860</name>
    <name evidence="3" type="ORF">GKP14_08690</name>
</gene>
<evidence type="ECO:0000313" key="4">
    <source>
        <dbReference type="Proteomes" id="UP000501316"/>
    </source>
</evidence>
<proteinExistence type="predicted"/>
<dbReference type="KEGG" id="clf:GJQ69_04860"/>
<sequence length="183" mass="19994">MKRGHTLKVAFSGILIALALLFICLGGILPAMTYAMPALGGLMLIPAVVELGPGWAWPVYFASSVLGVLLGPDKSAAVLFLFFFGYYPIVKALLEHKVHSRLLCLLFKLLLFNAAAIAAFYISVSLLNVPKMVFSIAGIYLPGVLLLLANFVFLLYDYAVGGVAAFYFSRLHRFISKWLIGNF</sequence>
<accession>A0A859DQ90</accession>
<dbReference type="AlphaFoldDB" id="A0A859DQ90"/>
<dbReference type="RefSeq" id="WP_174193126.1">
    <property type="nucleotide sequence ID" value="NZ_CP046051.1"/>
</dbReference>
<dbReference type="EMBL" id="CP046161">
    <property type="protein sequence ID" value="QKO31063.1"/>
    <property type="molecule type" value="Genomic_DNA"/>
</dbReference>
<evidence type="ECO:0000313" key="2">
    <source>
        <dbReference type="EMBL" id="QKN23866.1"/>
    </source>
</evidence>
<reference evidence="3" key="3">
    <citation type="journal article" date="2022" name="Int. J. Syst. Evol. Microbiol.">
        <title>Caproicibacterium lactatifermentans sp. nov., isolated from pit clay used for the production of Chinese strong aroma-type liquor.</title>
        <authorList>
            <person name="Wang H."/>
            <person name="Gu Y."/>
            <person name="Zhao D."/>
            <person name="Qiao Z."/>
            <person name="Zheng J."/>
            <person name="Gao J."/>
            <person name="Ren C."/>
            <person name="Xu Y."/>
        </authorList>
    </citation>
    <scope>NUCLEOTIDE SEQUENCE</scope>
    <source>
        <strain evidence="3">JNU-WLY1368</strain>
    </source>
</reference>